<name>A0A640T2W7_9ACTN</name>
<dbReference type="EMBL" id="BLIO01000001">
    <property type="protein sequence ID" value="GFE18059.1"/>
    <property type="molecule type" value="Genomic_DNA"/>
</dbReference>
<sequence>MTNKGPALPFECAHVRLRNELRLGALSALRIAVAAGAPQQILGDGDDLVGVHGSPSDFAM</sequence>
<comment type="caution">
    <text evidence="1">The sequence shown here is derived from an EMBL/GenBank/DDBJ whole genome shotgun (WGS) entry which is preliminary data.</text>
</comment>
<organism evidence="1 2">
    <name type="scientific">Streptomyces glebosus</name>
    <dbReference type="NCBI Taxonomy" id="249580"/>
    <lineage>
        <taxon>Bacteria</taxon>
        <taxon>Bacillati</taxon>
        <taxon>Actinomycetota</taxon>
        <taxon>Actinomycetes</taxon>
        <taxon>Kitasatosporales</taxon>
        <taxon>Streptomycetaceae</taxon>
        <taxon>Streptomyces</taxon>
    </lineage>
</organism>
<dbReference type="AlphaFoldDB" id="A0A640T2W7"/>
<gene>
    <name evidence="1" type="ORF">Sgleb_61060</name>
</gene>
<keyword evidence="2" id="KW-1185">Reference proteome</keyword>
<protein>
    <submittedName>
        <fullName evidence="1">Uncharacterized protein</fullName>
    </submittedName>
</protein>
<accession>A0A640T2W7</accession>
<evidence type="ECO:0000313" key="1">
    <source>
        <dbReference type="EMBL" id="GFE18059.1"/>
    </source>
</evidence>
<reference evidence="1 2" key="1">
    <citation type="submission" date="2019-12" db="EMBL/GenBank/DDBJ databases">
        <title>Whole genome shotgun sequence of Streptomyces hygroscopicus subsp. glebosus NBRC 13786.</title>
        <authorList>
            <person name="Ichikawa N."/>
            <person name="Kimura A."/>
            <person name="Kitahashi Y."/>
            <person name="Komaki H."/>
            <person name="Tamura T."/>
        </authorList>
    </citation>
    <scope>NUCLEOTIDE SEQUENCE [LARGE SCALE GENOMIC DNA]</scope>
    <source>
        <strain evidence="1 2">NBRC 13786</strain>
    </source>
</reference>
<proteinExistence type="predicted"/>
<evidence type="ECO:0000313" key="2">
    <source>
        <dbReference type="Proteomes" id="UP000430079"/>
    </source>
</evidence>
<dbReference type="Proteomes" id="UP000430079">
    <property type="component" value="Unassembled WGS sequence"/>
</dbReference>